<protein>
    <recommendedName>
        <fullName evidence="3">HECT domain-containing protein</fullName>
    </recommendedName>
</protein>
<comment type="caution">
    <text evidence="1">The sequence shown here is derived from an EMBL/GenBank/DDBJ whole genome shotgun (WGS) entry which is preliminary data.</text>
</comment>
<dbReference type="EMBL" id="SPLM01000002">
    <property type="protein sequence ID" value="TMW68515.1"/>
    <property type="molecule type" value="Genomic_DNA"/>
</dbReference>
<keyword evidence="2" id="KW-1185">Reference proteome</keyword>
<dbReference type="OrthoDB" id="107797at2759"/>
<reference evidence="1" key="1">
    <citation type="submission" date="2019-03" db="EMBL/GenBank/DDBJ databases">
        <title>Long read genome sequence of the mycoparasitic Pythium oligandrum ATCC 38472 isolated from sugarbeet rhizosphere.</title>
        <authorList>
            <person name="Gaulin E."/>
        </authorList>
    </citation>
    <scope>NUCLEOTIDE SEQUENCE</scope>
    <source>
        <strain evidence="1">ATCC 38472_TT</strain>
    </source>
</reference>
<accession>A0A8K1CS33</accession>
<dbReference type="AlphaFoldDB" id="A0A8K1CS33"/>
<sequence>MGATVSRDAETHAHVALTASELALAWRNGAPFAQLQDELYVSEKFHELVRRRGVTTRASAFGDEDGDGERAEATGGDVLSRDELLHMLDVFRLRMLGQAAERGVGSATTPSVRPSKAIVSNERLREERIQLVRTYFEDFAALVSRQAQSEAKKTDATKPKSGDRIVPGPSFIGSDGGLVAGSTFSVGSFRLQLEMLRTFRVMAPELFSNGIWAIFKTVLAFPDFALLGVENDSMDDLFLRDVFEFVQA</sequence>
<evidence type="ECO:0008006" key="3">
    <source>
        <dbReference type="Google" id="ProtNLM"/>
    </source>
</evidence>
<organism evidence="1 2">
    <name type="scientific">Pythium oligandrum</name>
    <name type="common">Mycoparasitic fungus</name>
    <dbReference type="NCBI Taxonomy" id="41045"/>
    <lineage>
        <taxon>Eukaryota</taxon>
        <taxon>Sar</taxon>
        <taxon>Stramenopiles</taxon>
        <taxon>Oomycota</taxon>
        <taxon>Peronosporomycetes</taxon>
        <taxon>Pythiales</taxon>
        <taxon>Pythiaceae</taxon>
        <taxon>Pythium</taxon>
    </lineage>
</organism>
<dbReference type="Proteomes" id="UP000794436">
    <property type="component" value="Unassembled WGS sequence"/>
</dbReference>
<evidence type="ECO:0000313" key="2">
    <source>
        <dbReference type="Proteomes" id="UP000794436"/>
    </source>
</evidence>
<name>A0A8K1CS33_PYTOL</name>
<evidence type="ECO:0000313" key="1">
    <source>
        <dbReference type="EMBL" id="TMW68515.1"/>
    </source>
</evidence>
<proteinExistence type="predicted"/>
<gene>
    <name evidence="1" type="ORF">Poli38472_005983</name>
</gene>